<gene>
    <name evidence="2" type="ORF">HannXRQ_Chr10g0302611</name>
    <name evidence="1" type="ORF">HanXRQr2_Chr10g0449721</name>
</gene>
<reference evidence="2" key="2">
    <citation type="submission" date="2017-02" db="EMBL/GenBank/DDBJ databases">
        <title>Sunflower complete genome.</title>
        <authorList>
            <person name="Langlade N."/>
            <person name="Munos S."/>
        </authorList>
    </citation>
    <scope>NUCLEOTIDE SEQUENCE [LARGE SCALE GENOMIC DNA]</scope>
    <source>
        <tissue evidence="2">Leaves</tissue>
    </source>
</reference>
<evidence type="ECO:0000313" key="1">
    <source>
        <dbReference type="EMBL" id="KAF5787163.1"/>
    </source>
</evidence>
<dbReference type="InParanoid" id="A0A251TKX7"/>
<evidence type="ECO:0000313" key="3">
    <source>
        <dbReference type="Proteomes" id="UP000215914"/>
    </source>
</evidence>
<reference evidence="1" key="3">
    <citation type="submission" date="2020-06" db="EMBL/GenBank/DDBJ databases">
        <title>Helianthus annuus Genome sequencing and assembly Release 2.</title>
        <authorList>
            <person name="Gouzy J."/>
            <person name="Langlade N."/>
            <person name="Munos S."/>
        </authorList>
    </citation>
    <scope>NUCLEOTIDE SEQUENCE</scope>
    <source>
        <tissue evidence="1">Leaves</tissue>
    </source>
</reference>
<protein>
    <submittedName>
        <fullName evidence="2">Uncharacterized protein</fullName>
    </submittedName>
</protein>
<organism evidence="2 3">
    <name type="scientific">Helianthus annuus</name>
    <name type="common">Common sunflower</name>
    <dbReference type="NCBI Taxonomy" id="4232"/>
    <lineage>
        <taxon>Eukaryota</taxon>
        <taxon>Viridiplantae</taxon>
        <taxon>Streptophyta</taxon>
        <taxon>Embryophyta</taxon>
        <taxon>Tracheophyta</taxon>
        <taxon>Spermatophyta</taxon>
        <taxon>Magnoliopsida</taxon>
        <taxon>eudicotyledons</taxon>
        <taxon>Gunneridae</taxon>
        <taxon>Pentapetalae</taxon>
        <taxon>asterids</taxon>
        <taxon>campanulids</taxon>
        <taxon>Asterales</taxon>
        <taxon>Asteraceae</taxon>
        <taxon>Asteroideae</taxon>
        <taxon>Heliantheae alliance</taxon>
        <taxon>Heliantheae</taxon>
        <taxon>Helianthus</taxon>
    </lineage>
</organism>
<dbReference type="Gramene" id="mRNA:HanXRQr2_Chr10g0449721">
    <property type="protein sequence ID" value="mRNA:HanXRQr2_Chr10g0449721"/>
    <property type="gene ID" value="HanXRQr2_Chr10g0449721"/>
</dbReference>
<dbReference type="EMBL" id="CM007899">
    <property type="protein sequence ID" value="OTG11785.1"/>
    <property type="molecule type" value="Genomic_DNA"/>
</dbReference>
<keyword evidence="3" id="KW-1185">Reference proteome</keyword>
<dbReference type="EMBL" id="MNCJ02000325">
    <property type="protein sequence ID" value="KAF5787163.1"/>
    <property type="molecule type" value="Genomic_DNA"/>
</dbReference>
<accession>A0A251TKX7</accession>
<name>A0A251TKX7_HELAN</name>
<dbReference type="STRING" id="4232.A0A251TKX7"/>
<dbReference type="Proteomes" id="UP000215914">
    <property type="component" value="Chromosome 10"/>
</dbReference>
<evidence type="ECO:0000313" key="2">
    <source>
        <dbReference type="EMBL" id="OTG11785.1"/>
    </source>
</evidence>
<proteinExistence type="predicted"/>
<sequence>MPVQVMTQQATRHARRVYVCGLSPRANEQAMKCCLSKAKGTGEKNFPWKT</sequence>
<dbReference type="AlphaFoldDB" id="A0A251TKX7"/>
<reference evidence="1 3" key="1">
    <citation type="journal article" date="2017" name="Nature">
        <title>The sunflower genome provides insights into oil metabolism, flowering and Asterid evolution.</title>
        <authorList>
            <person name="Badouin H."/>
            <person name="Gouzy J."/>
            <person name="Grassa C.J."/>
            <person name="Murat F."/>
            <person name="Staton S.E."/>
            <person name="Cottret L."/>
            <person name="Lelandais-Briere C."/>
            <person name="Owens G.L."/>
            <person name="Carrere S."/>
            <person name="Mayjonade B."/>
            <person name="Legrand L."/>
            <person name="Gill N."/>
            <person name="Kane N.C."/>
            <person name="Bowers J.E."/>
            <person name="Hubner S."/>
            <person name="Bellec A."/>
            <person name="Berard A."/>
            <person name="Berges H."/>
            <person name="Blanchet N."/>
            <person name="Boniface M.C."/>
            <person name="Brunel D."/>
            <person name="Catrice O."/>
            <person name="Chaidir N."/>
            <person name="Claudel C."/>
            <person name="Donnadieu C."/>
            <person name="Faraut T."/>
            <person name="Fievet G."/>
            <person name="Helmstetter N."/>
            <person name="King M."/>
            <person name="Knapp S.J."/>
            <person name="Lai Z."/>
            <person name="Le Paslier M.C."/>
            <person name="Lippi Y."/>
            <person name="Lorenzon L."/>
            <person name="Mandel J.R."/>
            <person name="Marage G."/>
            <person name="Marchand G."/>
            <person name="Marquand E."/>
            <person name="Bret-Mestries E."/>
            <person name="Morien E."/>
            <person name="Nambeesan S."/>
            <person name="Nguyen T."/>
            <person name="Pegot-Espagnet P."/>
            <person name="Pouilly N."/>
            <person name="Raftis F."/>
            <person name="Sallet E."/>
            <person name="Schiex T."/>
            <person name="Thomas J."/>
            <person name="Vandecasteele C."/>
            <person name="Vares D."/>
            <person name="Vear F."/>
            <person name="Vautrin S."/>
            <person name="Crespi M."/>
            <person name="Mangin B."/>
            <person name="Burke J.M."/>
            <person name="Salse J."/>
            <person name="Munos S."/>
            <person name="Vincourt P."/>
            <person name="Rieseberg L.H."/>
            <person name="Langlade N.B."/>
        </authorList>
    </citation>
    <scope>NUCLEOTIDE SEQUENCE [LARGE SCALE GENOMIC DNA]</scope>
    <source>
        <strain evidence="3">cv. SF193</strain>
        <tissue evidence="1">Leaves</tissue>
    </source>
</reference>